<dbReference type="InterPro" id="IPR016187">
    <property type="entry name" value="CTDL_fold"/>
</dbReference>
<dbReference type="KEGG" id="oac:Oscil6304_3877"/>
<name>K9TN31_9CYAN</name>
<dbReference type="EMBL" id="CP003607">
    <property type="protein sequence ID" value="AFY83429.1"/>
    <property type="molecule type" value="Genomic_DNA"/>
</dbReference>
<proteinExistence type="predicted"/>
<dbReference type="HOGENOM" id="CLU_012431_6_1_3"/>
<dbReference type="AlphaFoldDB" id="K9TN31"/>
<keyword evidence="4" id="KW-1185">Reference proteome</keyword>
<organism evidence="3 4">
    <name type="scientific">Oscillatoria acuminata PCC 6304</name>
    <dbReference type="NCBI Taxonomy" id="56110"/>
    <lineage>
        <taxon>Bacteria</taxon>
        <taxon>Bacillati</taxon>
        <taxon>Cyanobacteriota</taxon>
        <taxon>Cyanophyceae</taxon>
        <taxon>Oscillatoriophycideae</taxon>
        <taxon>Oscillatoriales</taxon>
        <taxon>Oscillatoriaceae</taxon>
        <taxon>Oscillatoria</taxon>
    </lineage>
</organism>
<dbReference type="Pfam" id="PF00069">
    <property type="entry name" value="Pkinase"/>
    <property type="match status" value="1"/>
</dbReference>
<feature type="domain" description="Protein kinase" evidence="2">
    <location>
        <begin position="14"/>
        <end position="273"/>
    </location>
</feature>
<dbReference type="eggNOG" id="COG0515">
    <property type="taxonomic scope" value="Bacteria"/>
</dbReference>
<dbReference type="PATRIC" id="fig|56110.3.peg.4675"/>
<dbReference type="PROSITE" id="PS00107">
    <property type="entry name" value="PROTEIN_KINASE_ATP"/>
    <property type="match status" value="1"/>
</dbReference>
<dbReference type="CDD" id="cd14014">
    <property type="entry name" value="STKc_PknB_like"/>
    <property type="match status" value="1"/>
</dbReference>
<dbReference type="GO" id="GO:0120147">
    <property type="term" value="F:formylglycine-generating oxidase activity"/>
    <property type="evidence" value="ECO:0007669"/>
    <property type="project" value="TreeGrafter"/>
</dbReference>
<keyword evidence="1" id="KW-0067">ATP-binding</keyword>
<protein>
    <recommendedName>
        <fullName evidence="2">Protein kinase domain-containing protein</fullName>
    </recommendedName>
</protein>
<dbReference type="PANTHER" id="PTHR23150">
    <property type="entry name" value="SULFATASE MODIFYING FACTOR 1, 2"/>
    <property type="match status" value="1"/>
</dbReference>
<evidence type="ECO:0000256" key="1">
    <source>
        <dbReference type="PROSITE-ProRule" id="PRU10141"/>
    </source>
</evidence>
<dbReference type="GO" id="GO:0004672">
    <property type="term" value="F:protein kinase activity"/>
    <property type="evidence" value="ECO:0007669"/>
    <property type="project" value="InterPro"/>
</dbReference>
<evidence type="ECO:0000313" key="4">
    <source>
        <dbReference type="Proteomes" id="UP000010367"/>
    </source>
</evidence>
<dbReference type="SUPFAM" id="SSF56112">
    <property type="entry name" value="Protein kinase-like (PK-like)"/>
    <property type="match status" value="1"/>
</dbReference>
<evidence type="ECO:0000259" key="2">
    <source>
        <dbReference type="PROSITE" id="PS50011"/>
    </source>
</evidence>
<evidence type="ECO:0000313" key="3">
    <source>
        <dbReference type="EMBL" id="AFY83429.1"/>
    </source>
</evidence>
<dbReference type="eggNOG" id="COG1262">
    <property type="taxonomic scope" value="Bacteria"/>
</dbReference>
<dbReference type="STRING" id="56110.Oscil6304_3877"/>
<dbReference type="PANTHER" id="PTHR23150:SF19">
    <property type="entry name" value="FORMYLGLYCINE-GENERATING ENZYME"/>
    <property type="match status" value="1"/>
</dbReference>
<reference evidence="3 4" key="1">
    <citation type="submission" date="2012-06" db="EMBL/GenBank/DDBJ databases">
        <title>Finished chromosome of genome of Oscillatoria acuminata PCC 6304.</title>
        <authorList>
            <consortium name="US DOE Joint Genome Institute"/>
            <person name="Gugger M."/>
            <person name="Coursin T."/>
            <person name="Rippka R."/>
            <person name="Tandeau De Marsac N."/>
            <person name="Huntemann M."/>
            <person name="Wei C.-L."/>
            <person name="Han J."/>
            <person name="Detter J.C."/>
            <person name="Han C."/>
            <person name="Tapia R."/>
            <person name="Davenport K."/>
            <person name="Daligault H."/>
            <person name="Erkkila T."/>
            <person name="Gu W."/>
            <person name="Munk A.C.C."/>
            <person name="Teshima H."/>
            <person name="Xu Y."/>
            <person name="Chain P."/>
            <person name="Chen A."/>
            <person name="Krypides N."/>
            <person name="Mavromatis K."/>
            <person name="Markowitz V."/>
            <person name="Szeto E."/>
            <person name="Ivanova N."/>
            <person name="Mikhailova N."/>
            <person name="Ovchinnikova G."/>
            <person name="Pagani I."/>
            <person name="Pati A."/>
            <person name="Goodwin L."/>
            <person name="Peters L."/>
            <person name="Pitluck S."/>
            <person name="Woyke T."/>
            <person name="Kerfeld C."/>
        </authorList>
    </citation>
    <scope>NUCLEOTIDE SEQUENCE [LARGE SCALE GENOMIC DNA]</scope>
    <source>
        <strain evidence="3 4">PCC 6304</strain>
    </source>
</reference>
<dbReference type="Proteomes" id="UP000010367">
    <property type="component" value="Chromosome"/>
</dbReference>
<keyword evidence="1" id="KW-0547">Nucleotide-binding</keyword>
<dbReference type="Gene3D" id="1.10.510.10">
    <property type="entry name" value="Transferase(Phosphotransferase) domain 1"/>
    <property type="match status" value="1"/>
</dbReference>
<dbReference type="GO" id="GO:0005524">
    <property type="term" value="F:ATP binding"/>
    <property type="evidence" value="ECO:0007669"/>
    <property type="project" value="UniProtKB-UniRule"/>
</dbReference>
<dbReference type="RefSeq" id="WP_015150054.1">
    <property type="nucleotide sequence ID" value="NC_019693.1"/>
</dbReference>
<dbReference type="InterPro" id="IPR051043">
    <property type="entry name" value="Sulfatase_Mod_Factor_Kinase"/>
</dbReference>
<sequence length="572" mass="64728">MFWPDGHTLQNGKLVIDHVLGQGGFGITYKAIHRGFNAPVVIKTPNAYLRKDPEYPKYVKRFIREAQTLAKLEQNPHPNIVRVKDLFEEGDAHCLVMEFIDGTTLWDYVQQRGSLSETEALSYIRPIADALVQVHGVGLVHRDVTPMNIMLRDNRQPVLIDFGISGEIVPSSIISSKMFGNRAFAPYEQLIKGDRNPTVDIYTLAASLYYLITGQLPQDCFSRKVDNEPLIDPKDLVLVSQPINDAILKGMELLPKKRYTSMAAFLGLLSPAPAPPPEKIYHYEIITLNQQGEIAQRQKGQNRGVLETTLGLNLEMVVIPAGEFLMGLPENEAERSSAEGPQHRVILPEFLMSRTPITQAQWRIVAQIPQVVRSLEPDPAYFKGNNNPVEGVSWEDCIEFCLRLNQATGQPYRLPSEAEWEYACRAGTSTPYHFGPTLSPRVANYDGNYTYGQGKKGEYRKKTIPVGSLNAPNAWGLQDMHGNVWEWCLDDWHNSYEGAPTDGRAWIENDNHYQNIIDWLKDLLNKRSTHKLLRGGSWCHYPRYCRCAVRIHGTRDYENNSLGFRVVAPRTA</sequence>
<dbReference type="InterPro" id="IPR017441">
    <property type="entry name" value="Protein_kinase_ATP_BS"/>
</dbReference>
<dbReference type="InParanoid" id="K9TN31"/>
<dbReference type="PROSITE" id="PS50011">
    <property type="entry name" value="PROTEIN_KINASE_DOM"/>
    <property type="match status" value="1"/>
</dbReference>
<dbReference type="InterPro" id="IPR011009">
    <property type="entry name" value="Kinase-like_dom_sf"/>
</dbReference>
<accession>K9TN31</accession>
<dbReference type="SUPFAM" id="SSF56436">
    <property type="entry name" value="C-type lectin-like"/>
    <property type="match status" value="1"/>
</dbReference>
<dbReference type="InterPro" id="IPR008266">
    <property type="entry name" value="Tyr_kinase_AS"/>
</dbReference>
<feature type="binding site" evidence="1">
    <location>
        <position position="43"/>
    </location>
    <ligand>
        <name>ATP</name>
        <dbReference type="ChEBI" id="CHEBI:30616"/>
    </ligand>
</feature>
<gene>
    <name evidence="3" type="ORF">Oscil6304_3877</name>
</gene>
<dbReference type="PROSITE" id="PS00109">
    <property type="entry name" value="PROTEIN_KINASE_TYR"/>
    <property type="match status" value="1"/>
</dbReference>
<dbReference type="InterPro" id="IPR005532">
    <property type="entry name" value="SUMF_dom"/>
</dbReference>
<dbReference type="OrthoDB" id="569031at2"/>
<dbReference type="InterPro" id="IPR000719">
    <property type="entry name" value="Prot_kinase_dom"/>
</dbReference>
<dbReference type="InterPro" id="IPR042095">
    <property type="entry name" value="SUMF_sf"/>
</dbReference>
<dbReference type="Pfam" id="PF03781">
    <property type="entry name" value="FGE-sulfatase"/>
    <property type="match status" value="1"/>
</dbReference>
<dbReference type="Gene3D" id="3.90.1580.10">
    <property type="entry name" value="paralog of FGE (formylglycine-generating enzyme)"/>
    <property type="match status" value="1"/>
</dbReference>